<name>A0A5J4TMR9_9EUKA</name>
<dbReference type="AlphaFoldDB" id="A0A5J4TMR9"/>
<organism evidence="1 2">
    <name type="scientific">Streblomastix strix</name>
    <dbReference type="NCBI Taxonomy" id="222440"/>
    <lineage>
        <taxon>Eukaryota</taxon>
        <taxon>Metamonada</taxon>
        <taxon>Preaxostyla</taxon>
        <taxon>Oxymonadida</taxon>
        <taxon>Streblomastigidae</taxon>
        <taxon>Streblomastix</taxon>
    </lineage>
</organism>
<comment type="caution">
    <text evidence="1">The sequence shown here is derived from an EMBL/GenBank/DDBJ whole genome shotgun (WGS) entry which is preliminary data.</text>
</comment>
<dbReference type="EMBL" id="SNRW01028784">
    <property type="protein sequence ID" value="KAA6359182.1"/>
    <property type="molecule type" value="Genomic_DNA"/>
</dbReference>
<dbReference type="Proteomes" id="UP000324800">
    <property type="component" value="Unassembled WGS sequence"/>
</dbReference>
<proteinExistence type="predicted"/>
<protein>
    <submittedName>
        <fullName evidence="1">Uncharacterized protein</fullName>
    </submittedName>
</protein>
<accession>A0A5J4TMR9</accession>
<sequence>MRGFTGVSLVQQITSCIREARTLTHPGQLALFSRIWPIVYPINSAGIGQGLVWHKPTCWVFVVTTVAPNMTIPSRKRLVQISKEQEGIFL</sequence>
<gene>
    <name evidence="1" type="ORF">EZS28_045292</name>
</gene>
<evidence type="ECO:0000313" key="2">
    <source>
        <dbReference type="Proteomes" id="UP000324800"/>
    </source>
</evidence>
<reference evidence="1 2" key="1">
    <citation type="submission" date="2019-03" db="EMBL/GenBank/DDBJ databases">
        <title>Single cell metagenomics reveals metabolic interactions within the superorganism composed of flagellate Streblomastix strix and complex community of Bacteroidetes bacteria on its surface.</title>
        <authorList>
            <person name="Treitli S.C."/>
            <person name="Kolisko M."/>
            <person name="Husnik F."/>
            <person name="Keeling P."/>
            <person name="Hampl V."/>
        </authorList>
    </citation>
    <scope>NUCLEOTIDE SEQUENCE [LARGE SCALE GENOMIC DNA]</scope>
    <source>
        <strain evidence="1">ST1C</strain>
    </source>
</reference>
<evidence type="ECO:0000313" key="1">
    <source>
        <dbReference type="EMBL" id="KAA6359182.1"/>
    </source>
</evidence>